<feature type="region of interest" description="Disordered" evidence="1">
    <location>
        <begin position="1"/>
        <end position="66"/>
    </location>
</feature>
<feature type="compositionally biased region" description="Basic and acidic residues" evidence="1">
    <location>
        <begin position="18"/>
        <end position="37"/>
    </location>
</feature>
<keyword evidence="3" id="KW-1185">Reference proteome</keyword>
<proteinExistence type="predicted"/>
<comment type="caution">
    <text evidence="2">The sequence shown here is derived from an EMBL/GenBank/DDBJ whole genome shotgun (WGS) entry which is preliminary data.</text>
</comment>
<protein>
    <submittedName>
        <fullName evidence="2">Uncharacterized protein</fullName>
    </submittedName>
</protein>
<gene>
    <name evidence="2" type="ORF">B0H17DRAFT_1132063</name>
</gene>
<name>A0AAD7GK10_MYCRO</name>
<dbReference type="AlphaFoldDB" id="A0AAD7GK10"/>
<accession>A0AAD7GK10</accession>
<dbReference type="Proteomes" id="UP001221757">
    <property type="component" value="Unassembled WGS sequence"/>
</dbReference>
<dbReference type="EMBL" id="JARKIE010000042">
    <property type="protein sequence ID" value="KAJ7694440.1"/>
    <property type="molecule type" value="Genomic_DNA"/>
</dbReference>
<evidence type="ECO:0000313" key="2">
    <source>
        <dbReference type="EMBL" id="KAJ7694440.1"/>
    </source>
</evidence>
<organism evidence="2 3">
    <name type="scientific">Mycena rosella</name>
    <name type="common">Pink bonnet</name>
    <name type="synonym">Agaricus rosellus</name>
    <dbReference type="NCBI Taxonomy" id="1033263"/>
    <lineage>
        <taxon>Eukaryota</taxon>
        <taxon>Fungi</taxon>
        <taxon>Dikarya</taxon>
        <taxon>Basidiomycota</taxon>
        <taxon>Agaricomycotina</taxon>
        <taxon>Agaricomycetes</taxon>
        <taxon>Agaricomycetidae</taxon>
        <taxon>Agaricales</taxon>
        <taxon>Marasmiineae</taxon>
        <taxon>Mycenaceae</taxon>
        <taxon>Mycena</taxon>
    </lineage>
</organism>
<evidence type="ECO:0000256" key="1">
    <source>
        <dbReference type="SAM" id="MobiDB-lite"/>
    </source>
</evidence>
<sequence length="167" mass="18916">MRDKQEAGQGGDVDMDMNMDREARRGGGEERRVERRGWSCSEQNRMKRDADSHRSRNRSGADAAVQVQPCSRASAAVQPCRQDVLLGGDIHWVRDVVDEDKEAEGRGQREKSHYAMWNMAPKWHHKRARTWKGNTVHTCRDATVTITMAALRCLIFRGVTLTIGLVA</sequence>
<feature type="compositionally biased region" description="Basic and acidic residues" evidence="1">
    <location>
        <begin position="44"/>
        <end position="54"/>
    </location>
</feature>
<reference evidence="2" key="1">
    <citation type="submission" date="2023-03" db="EMBL/GenBank/DDBJ databases">
        <title>Massive genome expansion in bonnet fungi (Mycena s.s.) driven by repeated elements and novel gene families across ecological guilds.</title>
        <authorList>
            <consortium name="Lawrence Berkeley National Laboratory"/>
            <person name="Harder C.B."/>
            <person name="Miyauchi S."/>
            <person name="Viragh M."/>
            <person name="Kuo A."/>
            <person name="Thoen E."/>
            <person name="Andreopoulos B."/>
            <person name="Lu D."/>
            <person name="Skrede I."/>
            <person name="Drula E."/>
            <person name="Henrissat B."/>
            <person name="Morin E."/>
            <person name="Kohler A."/>
            <person name="Barry K."/>
            <person name="LaButti K."/>
            <person name="Morin E."/>
            <person name="Salamov A."/>
            <person name="Lipzen A."/>
            <person name="Mereny Z."/>
            <person name="Hegedus B."/>
            <person name="Baldrian P."/>
            <person name="Stursova M."/>
            <person name="Weitz H."/>
            <person name="Taylor A."/>
            <person name="Grigoriev I.V."/>
            <person name="Nagy L.G."/>
            <person name="Martin F."/>
            <person name="Kauserud H."/>
        </authorList>
    </citation>
    <scope>NUCLEOTIDE SEQUENCE</scope>
    <source>
        <strain evidence="2">CBHHK067</strain>
    </source>
</reference>
<evidence type="ECO:0000313" key="3">
    <source>
        <dbReference type="Proteomes" id="UP001221757"/>
    </source>
</evidence>